<accession>A0A6N2ZWX5</accession>
<gene>
    <name evidence="1" type="ORF">VALFYP47_00899</name>
</gene>
<reference evidence="1" key="1">
    <citation type="submission" date="2019-11" db="EMBL/GenBank/DDBJ databases">
        <authorList>
            <person name="Feng L."/>
        </authorList>
    </citation>
    <scope>NUCLEOTIDE SEQUENCE</scope>
    <source>
        <strain evidence="1">VatypicaLFYP47</strain>
    </source>
</reference>
<proteinExistence type="predicted"/>
<dbReference type="AlphaFoldDB" id="A0A6N2ZWX5"/>
<protein>
    <submittedName>
        <fullName evidence="1">Uncharacterized protein</fullName>
    </submittedName>
</protein>
<sequence length="92" mass="10706">MNTKERGLILLGRYLKFSNEEIENLRLKIISIAYNRKGCLLNFTILGNGRVIFLHQKQDGWNIRITGNGPIREGHLPTMEAVRRNIWSELNE</sequence>
<evidence type="ECO:0000313" key="1">
    <source>
        <dbReference type="EMBL" id="VYT81152.1"/>
    </source>
</evidence>
<dbReference type="RefSeq" id="WP_156717798.1">
    <property type="nucleotide sequence ID" value="NZ_CACRUN010000008.1"/>
</dbReference>
<organism evidence="1">
    <name type="scientific">Veillonella atypica</name>
    <dbReference type="NCBI Taxonomy" id="39777"/>
    <lineage>
        <taxon>Bacteria</taxon>
        <taxon>Bacillati</taxon>
        <taxon>Bacillota</taxon>
        <taxon>Negativicutes</taxon>
        <taxon>Veillonellales</taxon>
        <taxon>Veillonellaceae</taxon>
        <taxon>Veillonella</taxon>
    </lineage>
</organism>
<name>A0A6N2ZWX5_9FIRM</name>
<dbReference type="EMBL" id="CACRUN010000008">
    <property type="protein sequence ID" value="VYT81152.1"/>
    <property type="molecule type" value="Genomic_DNA"/>
</dbReference>